<accession>A0A482TAB5</accession>
<proteinExistence type="predicted"/>
<protein>
    <submittedName>
        <fullName evidence="2">Uncharacterized protein</fullName>
    </submittedName>
</protein>
<dbReference type="Proteomes" id="UP000293535">
    <property type="component" value="Unassembled WGS sequence"/>
</dbReference>
<dbReference type="EMBL" id="RZIG01000002">
    <property type="protein sequence ID" value="RYJ09947.1"/>
    <property type="molecule type" value="Genomic_DNA"/>
</dbReference>
<evidence type="ECO:0000256" key="1">
    <source>
        <dbReference type="SAM" id="MobiDB-lite"/>
    </source>
</evidence>
<organism evidence="2 3">
    <name type="scientific">Haloarcula hispanica</name>
    <dbReference type="NCBI Taxonomy" id="51589"/>
    <lineage>
        <taxon>Archaea</taxon>
        <taxon>Methanobacteriati</taxon>
        <taxon>Methanobacteriota</taxon>
        <taxon>Stenosarchaea group</taxon>
        <taxon>Halobacteria</taxon>
        <taxon>Halobacteriales</taxon>
        <taxon>Haloarculaceae</taxon>
        <taxon>Haloarcula</taxon>
    </lineage>
</organism>
<feature type="compositionally biased region" description="Low complexity" evidence="1">
    <location>
        <begin position="197"/>
        <end position="210"/>
    </location>
</feature>
<sequence length="709" mass="76930">MTVPATGFYVEVDNPNTGHTWVADPLDDAQWLPALNAKPEVRIPVPPKDRWLAADFEGVEPTMRVWLDGQRLPIDELRTVEPGNSEVVLVGEGGKELDKPISREVDQEEAWLEARDTIQTETSYATNFDDPATDSEEILLQDIATESEFKTVLSQQATDAYQVVNGGVEPCQTCFTTEAEDSDSSSSPTTRSDGVYSSGTAATFGSSGQSRSWDFTTQYDIDPDDFDIAIRWTTNGSSTSSADVEWSIDGDVVSTYSPADGGTDEPDWESTIIAAESADGGLDSTLSAGSHSLTAEVIGTGTDDFVVDVVAPLDTRFNYTFDNTLDDGGALDGPQFYPDGPALDFADAETVRNVVGGRATTSFSSVDDGQQLALSNDRGKNYKTASNTETIDKSFAEAGASLRLQATLGRTGSQSVTPKTGIEPQRIDSYELYATVENSPVLENRRTEATVGEWLREIADYSNSLYELTYDESVPGIRVEWTRSGQRTGTADEAIVDYDIEKDLRVYKKATVRGSAQSRAGEQITANHGTAVGLDEDELVTAKESVRAASDGTLYENKVDYTVDYKNGSITTLSDGNIADGQSIIVDYLYEPVGTYEASDYDPSTDRALPSKKINSVTTQRQAEQGALVLQQNLDTPLVEATVTLSRADAQRSLIEAVQLSDLPTDVNLETQSVENSPEQVVLQLGSRDQIKEVIRDLEQRLGATEQRA</sequence>
<evidence type="ECO:0000313" key="3">
    <source>
        <dbReference type="Proteomes" id="UP000293535"/>
    </source>
</evidence>
<gene>
    <name evidence="2" type="ORF">ELS20_07975</name>
</gene>
<feature type="region of interest" description="Disordered" evidence="1">
    <location>
        <begin position="177"/>
        <end position="210"/>
    </location>
</feature>
<dbReference type="AlphaFoldDB" id="A0A482TAB5"/>
<evidence type="ECO:0000313" key="2">
    <source>
        <dbReference type="EMBL" id="RYJ09947.1"/>
    </source>
</evidence>
<name>A0A482TAB5_HALHI</name>
<comment type="caution">
    <text evidence="2">The sequence shown here is derived from an EMBL/GenBank/DDBJ whole genome shotgun (WGS) entry which is preliminary data.</text>
</comment>
<reference evidence="2 3" key="1">
    <citation type="submission" date="2018-12" db="EMBL/GenBank/DDBJ databases">
        <title>Draft genome sequence of Haloarcula hispinica strain 18.1, an halophilic archaeon isolated from Chott El Jerid of Southern Tunisia.</title>
        <authorList>
            <person name="Najjari A."/>
            <person name="Ben Dhia O."/>
            <person name="Ferjani R."/>
            <person name="Mahjoubi M."/>
            <person name="Sghaier H."/>
            <person name="Elshahed M."/>
            <person name="Ouzari H.I."/>
            <person name="Cherid A."/>
            <person name="Youssef N."/>
        </authorList>
    </citation>
    <scope>NUCLEOTIDE SEQUENCE [LARGE SCALE GENOMIC DNA]</scope>
    <source>
        <strain evidence="2 3">18.1</strain>
    </source>
</reference>